<evidence type="ECO:0000313" key="2">
    <source>
        <dbReference type="Proteomes" id="UP000294662"/>
    </source>
</evidence>
<protein>
    <submittedName>
        <fullName evidence="1">Uncharacterized protein</fullName>
    </submittedName>
</protein>
<dbReference type="AlphaFoldDB" id="A0A4R5EVU6"/>
<organism evidence="1 2">
    <name type="scientific">Antarcticimicrobium sediminis</name>
    <dbReference type="NCBI Taxonomy" id="2546227"/>
    <lineage>
        <taxon>Bacteria</taxon>
        <taxon>Pseudomonadati</taxon>
        <taxon>Pseudomonadota</taxon>
        <taxon>Alphaproteobacteria</taxon>
        <taxon>Rhodobacterales</taxon>
        <taxon>Paracoccaceae</taxon>
        <taxon>Antarcticimicrobium</taxon>
    </lineage>
</organism>
<dbReference type="EMBL" id="SMFP01000004">
    <property type="protein sequence ID" value="TDE38950.1"/>
    <property type="molecule type" value="Genomic_DNA"/>
</dbReference>
<dbReference type="InterPro" id="IPR045499">
    <property type="entry name" value="DUF6492"/>
</dbReference>
<reference evidence="1 2" key="1">
    <citation type="submission" date="2019-03" db="EMBL/GenBank/DDBJ databases">
        <authorList>
            <person name="Zhang S."/>
        </authorList>
    </citation>
    <scope>NUCLEOTIDE SEQUENCE [LARGE SCALE GENOMIC DNA]</scope>
    <source>
        <strain evidence="1 2">S4J41</strain>
    </source>
</reference>
<proteinExistence type="predicted"/>
<name>A0A4R5EVU6_9RHOB</name>
<accession>A0A4R5EVU6</accession>
<dbReference type="RefSeq" id="WP_132828242.1">
    <property type="nucleotide sequence ID" value="NZ_SMFP01000004.1"/>
</dbReference>
<comment type="caution">
    <text evidence="1">The sequence shown here is derived from an EMBL/GenBank/DDBJ whole genome shotgun (WGS) entry which is preliminary data.</text>
</comment>
<sequence>MNADAPSDGLVLLTCSMARDIDIFEVLAHSVDRHVDQDIRHMVVVPGKDCATFRRFATDQREIVAQESILPLRLFALPRQLALLSFLSGALRRPLYLTPRFDLVRGWMIQQILKIEVSRHCTARGLMHVDSDVFFVRRLATADAFDSEGRTRFFHAPEAGAIEAHRPWVEAAAQCLGIPVPAGFATHYIENCVLWNTDVVRQMIAHIEAAHGRPYHEVLLRHGTISEYFIYGLYADLIAQDQGLAAESESYCNSFWPATADAPFDVDLAIAQMTPKQCAMAVQSTHDFPVAERARSFETATRALSGAAV</sequence>
<dbReference type="OrthoDB" id="571298at2"/>
<keyword evidence="2" id="KW-1185">Reference proteome</keyword>
<evidence type="ECO:0000313" key="1">
    <source>
        <dbReference type="EMBL" id="TDE38950.1"/>
    </source>
</evidence>
<gene>
    <name evidence="1" type="ORF">E1B25_08010</name>
</gene>
<dbReference type="Pfam" id="PF20102">
    <property type="entry name" value="DUF6492"/>
    <property type="match status" value="1"/>
</dbReference>
<dbReference type="Proteomes" id="UP000294662">
    <property type="component" value="Unassembled WGS sequence"/>
</dbReference>